<comment type="function">
    <text evidence="2">Required for morphogenesis under gluconeogenic growth conditions.</text>
</comment>
<dbReference type="OrthoDB" id="9783842at2"/>
<dbReference type="AlphaFoldDB" id="A0A3S9SVH1"/>
<dbReference type="InterPro" id="IPR010119">
    <property type="entry name" value="Gluconeogen_factor"/>
</dbReference>
<dbReference type="InterPro" id="IPR002882">
    <property type="entry name" value="CofD"/>
</dbReference>
<feature type="transmembrane region" description="Helical" evidence="3">
    <location>
        <begin position="60"/>
        <end position="79"/>
    </location>
</feature>
<dbReference type="HAMAP" id="MF_00973">
    <property type="entry name" value="Gluconeogen_factor"/>
    <property type="match status" value="1"/>
</dbReference>
<reference evidence="4 5" key="1">
    <citation type="submission" date="2016-07" db="EMBL/GenBank/DDBJ databases">
        <title>Genome and transcriptome analysis of iron-reducing fermentative bacteria Anoxybacter fermentans.</title>
        <authorList>
            <person name="Zeng X."/>
            <person name="Shao Z."/>
        </authorList>
    </citation>
    <scope>NUCLEOTIDE SEQUENCE [LARGE SCALE GENOMIC DNA]</scope>
    <source>
        <strain evidence="4 5">DY22613</strain>
    </source>
</reference>
<evidence type="ECO:0000256" key="1">
    <source>
        <dbReference type="ARBA" id="ARBA00022490"/>
    </source>
</evidence>
<dbReference type="Proteomes" id="UP000267250">
    <property type="component" value="Chromosome"/>
</dbReference>
<sequence length="453" mass="50373">MNKLKWLYPGMRVKRWLLLSVTGIFLIAFGFAIILGFKLIGNIEGIIIRLAYDLTGHITPSINIFVGIGLIAIGLFIFAKGIQSTIISLIKTILPDSEEKLVEIVYQKRQLRRGPKIVALGGGTGLSTLLRGLKEYTSNITAVVTVSDDGGSSGVLRDEMGILPPGDIRNCLVALADIEPLMESLFQYRFTEGDLKGHSFGNLYIAAMTEITGDFDRAIQESSKVLAVRGRVLPSTLTDIVLCAEHEDGQITRGESRIPQHLTPIRRVYLEPEDAEPLDETIKAIKEADAIILGPGSLFTSVIPNLLIKGVAEAIRDSRALKIYVCNVMTQPGETTGYTAADHVQKIFDHVGFKLFDYIVVNDEPIPDKLAQKYAEQGAYPVEVDYDRLKELGVNVIKSSLISKKNLVRHNPRLLSELIIKLIIRLDVGSRRFKFMDWYFTSRKKDFLKLGDE</sequence>
<feature type="transmembrane region" description="Helical" evidence="3">
    <location>
        <begin position="16"/>
        <end position="40"/>
    </location>
</feature>
<name>A0A3S9SVH1_9FIRM</name>
<keyword evidence="3" id="KW-0472">Membrane</keyword>
<evidence type="ECO:0000313" key="4">
    <source>
        <dbReference type="EMBL" id="AZR72274.1"/>
    </source>
</evidence>
<evidence type="ECO:0000256" key="3">
    <source>
        <dbReference type="SAM" id="Phobius"/>
    </source>
</evidence>
<dbReference type="GO" id="GO:0043743">
    <property type="term" value="F:LPPG:FO 2-phospho-L-lactate transferase activity"/>
    <property type="evidence" value="ECO:0007669"/>
    <property type="project" value="InterPro"/>
</dbReference>
<dbReference type="RefSeq" id="WP_127015605.1">
    <property type="nucleotide sequence ID" value="NZ_CP016379.1"/>
</dbReference>
<dbReference type="GO" id="GO:0005737">
    <property type="term" value="C:cytoplasm"/>
    <property type="evidence" value="ECO:0007669"/>
    <property type="project" value="UniProtKB-SubCell"/>
</dbReference>
<dbReference type="EMBL" id="CP016379">
    <property type="protein sequence ID" value="AZR72274.1"/>
    <property type="molecule type" value="Genomic_DNA"/>
</dbReference>
<dbReference type="PANTHER" id="PTHR30135">
    <property type="entry name" value="UNCHARACTERIZED PROTEIN YVCK-RELATED"/>
    <property type="match status" value="1"/>
</dbReference>
<protein>
    <recommendedName>
        <fullName evidence="2">Putative gluconeogenesis factor</fullName>
    </recommendedName>
</protein>
<dbReference type="SUPFAM" id="SSF142338">
    <property type="entry name" value="CofD-like"/>
    <property type="match status" value="1"/>
</dbReference>
<comment type="similarity">
    <text evidence="2">Belongs to the gluconeogenesis factor family.</text>
</comment>
<keyword evidence="1 2" id="KW-0963">Cytoplasm</keyword>
<dbReference type="PANTHER" id="PTHR30135:SF3">
    <property type="entry name" value="GLUCONEOGENESIS FACTOR-RELATED"/>
    <property type="match status" value="1"/>
</dbReference>
<evidence type="ECO:0000256" key="2">
    <source>
        <dbReference type="HAMAP-Rule" id="MF_00973"/>
    </source>
</evidence>
<dbReference type="Pfam" id="PF01933">
    <property type="entry name" value="CofD"/>
    <property type="match status" value="1"/>
</dbReference>
<dbReference type="InterPro" id="IPR038136">
    <property type="entry name" value="CofD-like_dom_sf"/>
</dbReference>
<organism evidence="4 5">
    <name type="scientific">Anoxybacter fermentans</name>
    <dbReference type="NCBI Taxonomy" id="1323375"/>
    <lineage>
        <taxon>Bacteria</taxon>
        <taxon>Bacillati</taxon>
        <taxon>Bacillota</taxon>
        <taxon>Clostridia</taxon>
        <taxon>Halanaerobiales</taxon>
        <taxon>Anoxybacter</taxon>
    </lineage>
</organism>
<accession>A0A3S9SVH1</accession>
<dbReference type="Gene3D" id="3.40.50.10680">
    <property type="entry name" value="CofD-like domains"/>
    <property type="match status" value="1"/>
</dbReference>
<dbReference type="GO" id="GO:0008360">
    <property type="term" value="P:regulation of cell shape"/>
    <property type="evidence" value="ECO:0007669"/>
    <property type="project" value="UniProtKB-UniRule"/>
</dbReference>
<keyword evidence="5" id="KW-1185">Reference proteome</keyword>
<dbReference type="KEGG" id="aft:BBF96_01980"/>
<evidence type="ECO:0000313" key="5">
    <source>
        <dbReference type="Proteomes" id="UP000267250"/>
    </source>
</evidence>
<proteinExistence type="inferred from homology"/>
<dbReference type="NCBIfam" id="TIGR01826">
    <property type="entry name" value="CofD_related"/>
    <property type="match status" value="1"/>
</dbReference>
<dbReference type="CDD" id="cd07187">
    <property type="entry name" value="YvcK_like"/>
    <property type="match status" value="1"/>
</dbReference>
<comment type="subcellular location">
    <subcellularLocation>
        <location evidence="2">Cytoplasm</location>
    </subcellularLocation>
</comment>
<keyword evidence="3" id="KW-0812">Transmembrane</keyword>
<gene>
    <name evidence="4" type="ORF">BBF96_01980</name>
</gene>
<keyword evidence="3" id="KW-1133">Transmembrane helix</keyword>